<comment type="caution">
    <text evidence="6">The sequence shown here is derived from an EMBL/GenBank/DDBJ whole genome shotgun (WGS) entry which is preliminary data.</text>
</comment>
<evidence type="ECO:0000256" key="5">
    <source>
        <dbReference type="SAM" id="Phobius"/>
    </source>
</evidence>
<evidence type="ECO:0000256" key="4">
    <source>
        <dbReference type="ARBA" id="ARBA00023136"/>
    </source>
</evidence>
<dbReference type="InterPro" id="IPR000537">
    <property type="entry name" value="UbiA_prenyltransferase"/>
</dbReference>
<feature type="transmembrane region" description="Helical" evidence="5">
    <location>
        <begin position="229"/>
        <end position="249"/>
    </location>
</feature>
<dbReference type="Gene3D" id="1.10.357.140">
    <property type="entry name" value="UbiA prenyltransferase"/>
    <property type="match status" value="1"/>
</dbReference>
<feature type="transmembrane region" description="Helical" evidence="5">
    <location>
        <begin position="82"/>
        <end position="105"/>
    </location>
</feature>
<dbReference type="EMBL" id="CAJA01000039">
    <property type="protein sequence ID" value="CCH72085.1"/>
    <property type="molecule type" value="Genomic_DNA"/>
</dbReference>
<feature type="transmembrane region" description="Helical" evidence="5">
    <location>
        <begin position="269"/>
        <end position="286"/>
    </location>
</feature>
<dbReference type="STRING" id="1193182.BN11_1330003"/>
<organism evidence="6 7">
    <name type="scientific">Nostocoides australiense Ben110</name>
    <dbReference type="NCBI Taxonomy" id="1193182"/>
    <lineage>
        <taxon>Bacteria</taxon>
        <taxon>Bacillati</taxon>
        <taxon>Actinomycetota</taxon>
        <taxon>Actinomycetes</taxon>
        <taxon>Micrococcales</taxon>
        <taxon>Intrasporangiaceae</taxon>
        <taxon>Nostocoides</taxon>
    </lineage>
</organism>
<evidence type="ECO:0000256" key="3">
    <source>
        <dbReference type="ARBA" id="ARBA00022989"/>
    </source>
</evidence>
<feature type="transmembrane region" description="Helical" evidence="5">
    <location>
        <begin position="200"/>
        <end position="223"/>
    </location>
</feature>
<feature type="transmembrane region" description="Helical" evidence="5">
    <location>
        <begin position="161"/>
        <end position="179"/>
    </location>
</feature>
<feature type="transmembrane region" description="Helical" evidence="5">
    <location>
        <begin position="36"/>
        <end position="57"/>
    </location>
</feature>
<comment type="subcellular location">
    <subcellularLocation>
        <location evidence="1">Membrane</location>
        <topology evidence="1">Multi-pass membrane protein</topology>
    </subcellularLocation>
</comment>
<dbReference type="GO" id="GO:0016765">
    <property type="term" value="F:transferase activity, transferring alkyl or aryl (other than methyl) groups"/>
    <property type="evidence" value="ECO:0007669"/>
    <property type="project" value="InterPro"/>
</dbReference>
<dbReference type="NCBIfam" id="NF008978">
    <property type="entry name" value="PRK12324.1-4"/>
    <property type="match status" value="1"/>
</dbReference>
<name>W6JUC0_9MICO</name>
<dbReference type="GO" id="GO:0016020">
    <property type="term" value="C:membrane"/>
    <property type="evidence" value="ECO:0007669"/>
    <property type="project" value="UniProtKB-SubCell"/>
</dbReference>
<accession>W6JUC0</accession>
<evidence type="ECO:0000256" key="1">
    <source>
        <dbReference type="ARBA" id="ARBA00004141"/>
    </source>
</evidence>
<evidence type="ECO:0000313" key="6">
    <source>
        <dbReference type="EMBL" id="CCH72085.1"/>
    </source>
</evidence>
<keyword evidence="6" id="KW-0808">Transferase</keyword>
<dbReference type="InterPro" id="IPR044878">
    <property type="entry name" value="UbiA_sf"/>
</dbReference>
<keyword evidence="3 5" id="KW-1133">Transmembrane helix</keyword>
<dbReference type="CDD" id="cd13963">
    <property type="entry name" value="PT_UbiA_2"/>
    <property type="match status" value="1"/>
</dbReference>
<dbReference type="AlphaFoldDB" id="W6JUC0"/>
<feature type="transmembrane region" description="Helical" evidence="5">
    <location>
        <begin position="111"/>
        <end position="128"/>
    </location>
</feature>
<proteinExistence type="predicted"/>
<feature type="transmembrane region" description="Helical" evidence="5">
    <location>
        <begin position="135"/>
        <end position="155"/>
    </location>
</feature>
<keyword evidence="4 5" id="KW-0472">Membrane</keyword>
<keyword evidence="7" id="KW-1185">Reference proteome</keyword>
<keyword evidence="2 5" id="KW-0812">Transmembrane</keyword>
<evidence type="ECO:0000256" key="2">
    <source>
        <dbReference type="ARBA" id="ARBA00022692"/>
    </source>
</evidence>
<reference evidence="6 7" key="1">
    <citation type="journal article" date="2013" name="ISME J.">
        <title>A metabolic model for members of the genus Tetrasphaera involved in enhanced biological phosphorus removal.</title>
        <authorList>
            <person name="Kristiansen R."/>
            <person name="Nguyen H.T.T."/>
            <person name="Saunders A.M."/>
            <person name="Nielsen J.L."/>
            <person name="Wimmer R."/>
            <person name="Le V.Q."/>
            <person name="McIlroy S.J."/>
            <person name="Petrovski S."/>
            <person name="Seviour R.J."/>
            <person name="Calteau A."/>
            <person name="Nielsen K.L."/>
            <person name="Nielsen P.H."/>
        </authorList>
    </citation>
    <scope>NUCLEOTIDE SEQUENCE [LARGE SCALE GENOMIC DNA]</scope>
    <source>
        <strain evidence="6 7">Ben110</strain>
    </source>
</reference>
<dbReference type="Pfam" id="PF01040">
    <property type="entry name" value="UbiA"/>
    <property type="match status" value="1"/>
</dbReference>
<dbReference type="RefSeq" id="WP_048697155.1">
    <property type="nucleotide sequence ID" value="NZ_HG764815.1"/>
</dbReference>
<evidence type="ECO:0000313" key="7">
    <source>
        <dbReference type="Proteomes" id="UP000035763"/>
    </source>
</evidence>
<dbReference type="OrthoDB" id="9803632at2"/>
<dbReference type="Proteomes" id="UP000035763">
    <property type="component" value="Unassembled WGS sequence"/>
</dbReference>
<gene>
    <name evidence="6" type="ORF">BN11_1330003</name>
</gene>
<protein>
    <submittedName>
        <fullName evidence="6">Putative prenyltransferase</fullName>
    </submittedName>
</protein>
<sequence length="287" mass="30756">MTVGDLLRTARPRQWTKNVLVLAAPVLSAQVVHGDVLLATVGALVAFVLASCGVYYVNDAHDAALDAAHPTKRHRPVAAGRIPVRTAFAIGAVLLALGILCGLLVRPALGLTMAVYVVVNLAYAFVLRDEPILDIAAIGSGFILRTISGGVAAGIWLSEWFLLAASFGSLFVAAGKRYAERLDETIAPGSTRRSLTRYTATYLRFVWTLSAGSLVMTYGLWAFDQQATLTSSLPVLSIAPFVLAVLRYAMHVDAGAGDEPDEIVLHDRWLQGLGLIWVAMVAWPLFS</sequence>